<name>A0A448XNS8_9PLAT</name>
<evidence type="ECO:0000313" key="3">
    <source>
        <dbReference type="Proteomes" id="UP000784294"/>
    </source>
</evidence>
<comment type="caution">
    <text evidence="2">The sequence shown here is derived from an EMBL/GenBank/DDBJ whole genome shotgun (WGS) entry which is preliminary data.</text>
</comment>
<gene>
    <name evidence="2" type="ORF">PXEA_LOCUS34648</name>
</gene>
<evidence type="ECO:0000313" key="2">
    <source>
        <dbReference type="EMBL" id="VEL41208.1"/>
    </source>
</evidence>
<protein>
    <submittedName>
        <fullName evidence="2">Uncharacterized protein</fullName>
    </submittedName>
</protein>
<accession>A0A448XNS8</accession>
<dbReference type="Proteomes" id="UP000784294">
    <property type="component" value="Unassembled WGS sequence"/>
</dbReference>
<dbReference type="EMBL" id="CAAALY010268369">
    <property type="protein sequence ID" value="VEL41208.1"/>
    <property type="molecule type" value="Genomic_DNA"/>
</dbReference>
<sequence>MVLSSSGVLRRSPASSCTLPLRRALDPVPYSPTRSSSGNLAVRPFSLDSNALNHLSSTLLLLLPSEGPSSRLPSESEFEPVHSPATPASCTTSEYCQEKVSGETSIRKHPRRKVATPADSAASTSIGYSGSSNCSTGPIDHIGSSNDLLGQTICQASAEHFEKLSHRGSDGVLATDSLPPPAALQRELEISLTIPDSLNLAIKQQDTVSALILFLYNCSIFIVAFHDLFYSCCNIIAFEMKHSDLSISPNRTHCSKNIFYLFPCYILVPKRSK</sequence>
<feature type="compositionally biased region" description="Polar residues" evidence="1">
    <location>
        <begin position="86"/>
        <end position="95"/>
    </location>
</feature>
<keyword evidence="3" id="KW-1185">Reference proteome</keyword>
<reference evidence="2" key="1">
    <citation type="submission" date="2018-11" db="EMBL/GenBank/DDBJ databases">
        <authorList>
            <consortium name="Pathogen Informatics"/>
        </authorList>
    </citation>
    <scope>NUCLEOTIDE SEQUENCE</scope>
</reference>
<proteinExistence type="predicted"/>
<evidence type="ECO:0000256" key="1">
    <source>
        <dbReference type="SAM" id="MobiDB-lite"/>
    </source>
</evidence>
<dbReference type="AlphaFoldDB" id="A0A448XNS8"/>
<feature type="region of interest" description="Disordered" evidence="1">
    <location>
        <begin position="69"/>
        <end position="124"/>
    </location>
</feature>
<organism evidence="2 3">
    <name type="scientific">Protopolystoma xenopodis</name>
    <dbReference type="NCBI Taxonomy" id="117903"/>
    <lineage>
        <taxon>Eukaryota</taxon>
        <taxon>Metazoa</taxon>
        <taxon>Spiralia</taxon>
        <taxon>Lophotrochozoa</taxon>
        <taxon>Platyhelminthes</taxon>
        <taxon>Monogenea</taxon>
        <taxon>Polyopisthocotylea</taxon>
        <taxon>Polystomatidea</taxon>
        <taxon>Polystomatidae</taxon>
        <taxon>Protopolystoma</taxon>
    </lineage>
</organism>